<keyword evidence="1" id="KW-0614">Plasmid</keyword>
<name>A0ABY8HRI6_ENSAD</name>
<reference evidence="1 2" key="1">
    <citation type="submission" date="2023-03" db="EMBL/GenBank/DDBJ databases">
        <title>Comparative genome and transcriptome analysis combination mining strategies for increasing vitamin B12 production of Ensifer adhaerens strain.</title>
        <authorList>
            <person name="Yongheng L."/>
        </authorList>
    </citation>
    <scope>NUCLEOTIDE SEQUENCE [LARGE SCALE GENOMIC DNA]</scope>
    <source>
        <strain evidence="1 2">Casida A-T305</strain>
        <plasmid evidence="1 2">unnamedB</plasmid>
    </source>
</reference>
<proteinExistence type="predicted"/>
<organism evidence="1 2">
    <name type="scientific">Ensifer adhaerens</name>
    <name type="common">Sinorhizobium morelense</name>
    <dbReference type="NCBI Taxonomy" id="106592"/>
    <lineage>
        <taxon>Bacteria</taxon>
        <taxon>Pseudomonadati</taxon>
        <taxon>Pseudomonadota</taxon>
        <taxon>Alphaproteobacteria</taxon>
        <taxon>Hyphomicrobiales</taxon>
        <taxon>Rhizobiaceae</taxon>
        <taxon>Sinorhizobium/Ensifer group</taxon>
        <taxon>Ensifer</taxon>
    </lineage>
</organism>
<geneLocation type="plasmid" evidence="1 2">
    <name>unnamedB</name>
</geneLocation>
<dbReference type="Proteomes" id="UP001214094">
    <property type="component" value="Plasmid unnamedB"/>
</dbReference>
<dbReference type="EMBL" id="CP121310">
    <property type="protein sequence ID" value="WFP94708.1"/>
    <property type="molecule type" value="Genomic_DNA"/>
</dbReference>
<gene>
    <name evidence="1" type="ORF">P4B07_33455</name>
</gene>
<accession>A0ABY8HRI6</accession>
<keyword evidence="2" id="KW-1185">Reference proteome</keyword>
<dbReference type="GeneID" id="74309056"/>
<dbReference type="RefSeq" id="WP_257785211.1">
    <property type="nucleotide sequence ID" value="NZ_CP015882.1"/>
</dbReference>
<sequence>MPDIIVFHTAWMAKYDGSMRLHIEERMAARLTSVSNLETPE</sequence>
<evidence type="ECO:0000313" key="1">
    <source>
        <dbReference type="EMBL" id="WFP94708.1"/>
    </source>
</evidence>
<protein>
    <submittedName>
        <fullName evidence="1">Uncharacterized protein</fullName>
    </submittedName>
</protein>
<evidence type="ECO:0000313" key="2">
    <source>
        <dbReference type="Proteomes" id="UP001214094"/>
    </source>
</evidence>